<reference evidence="3" key="1">
    <citation type="journal article" date="2016" name="Genome Biol. Evol.">
        <title>Comparative 'omics' of the Fusarium fujikuroi species complex highlights differences in genetic potential and metabolite synthesis.</title>
        <authorList>
            <person name="Niehaus E.-M."/>
            <person name="Muensterkoetter M."/>
            <person name="Proctor R.H."/>
            <person name="Brown D.W."/>
            <person name="Sharon A."/>
            <person name="Idan Y."/>
            <person name="Oren-Young L."/>
            <person name="Sieber C.M."/>
            <person name="Novak O."/>
            <person name="Pencik A."/>
            <person name="Tarkowska D."/>
            <person name="Hromadova K."/>
            <person name="Freeman S."/>
            <person name="Maymon M."/>
            <person name="Elazar M."/>
            <person name="Youssef S.A."/>
            <person name="El-Shabrawy E.S.M."/>
            <person name="Shalaby A.B.A."/>
            <person name="Houterman P."/>
            <person name="Brock N.L."/>
            <person name="Burkhardt I."/>
            <person name="Tsavkelova E.A."/>
            <person name="Dickschat J.S."/>
            <person name="Galuszka P."/>
            <person name="Gueldener U."/>
            <person name="Tudzynski B."/>
        </authorList>
    </citation>
    <scope>NUCLEOTIDE SEQUENCE [LARGE SCALE GENOMIC DNA]</scope>
    <source>
        <strain evidence="3">ET1</strain>
    </source>
</reference>
<proteinExistence type="predicted"/>
<comment type="caution">
    <text evidence="2">The sequence shown here is derived from an EMBL/GenBank/DDBJ whole genome shotgun (WGS) entry which is preliminary data.</text>
</comment>
<dbReference type="RefSeq" id="XP_031078362.1">
    <property type="nucleotide sequence ID" value="XM_031227980.1"/>
</dbReference>
<keyword evidence="3" id="KW-1185">Reference proteome</keyword>
<accession>A0A1L7VAJ3</accession>
<dbReference type="Proteomes" id="UP000183971">
    <property type="component" value="Unassembled WGS sequence"/>
</dbReference>
<dbReference type="AlphaFoldDB" id="A0A1L7VAJ3"/>
<feature type="compositionally biased region" description="Low complexity" evidence="1">
    <location>
        <begin position="525"/>
        <end position="538"/>
    </location>
</feature>
<evidence type="ECO:0000313" key="2">
    <source>
        <dbReference type="EMBL" id="CZR37769.1"/>
    </source>
</evidence>
<feature type="compositionally biased region" description="Basic and acidic residues" evidence="1">
    <location>
        <begin position="45"/>
        <end position="57"/>
    </location>
</feature>
<feature type="compositionally biased region" description="Polar residues" evidence="1">
    <location>
        <begin position="30"/>
        <end position="44"/>
    </location>
</feature>
<evidence type="ECO:0008006" key="4">
    <source>
        <dbReference type="Google" id="ProtNLM"/>
    </source>
</evidence>
<feature type="region of interest" description="Disordered" evidence="1">
    <location>
        <begin position="25"/>
        <end position="58"/>
    </location>
</feature>
<dbReference type="GeneID" id="42051919"/>
<feature type="region of interest" description="Disordered" evidence="1">
    <location>
        <begin position="525"/>
        <end position="562"/>
    </location>
</feature>
<organism evidence="2 3">
    <name type="scientific">Fusarium proliferatum (strain ET1)</name>
    <name type="common">Orchid endophyte fungus</name>
    <dbReference type="NCBI Taxonomy" id="1227346"/>
    <lineage>
        <taxon>Eukaryota</taxon>
        <taxon>Fungi</taxon>
        <taxon>Dikarya</taxon>
        <taxon>Ascomycota</taxon>
        <taxon>Pezizomycotina</taxon>
        <taxon>Sordariomycetes</taxon>
        <taxon>Hypocreomycetidae</taxon>
        <taxon>Hypocreales</taxon>
        <taxon>Nectriaceae</taxon>
        <taxon>Fusarium</taxon>
        <taxon>Fusarium fujikuroi species complex</taxon>
    </lineage>
</organism>
<dbReference type="VEuPathDB" id="FungiDB:FPRO_07040"/>
<protein>
    <recommendedName>
        <fullName evidence="4">F-box domain-containing protein</fullName>
    </recommendedName>
</protein>
<name>A0A1L7VAJ3_FUSPR</name>
<evidence type="ECO:0000256" key="1">
    <source>
        <dbReference type="SAM" id="MobiDB-lite"/>
    </source>
</evidence>
<dbReference type="EMBL" id="FJOF01000003">
    <property type="protein sequence ID" value="CZR37769.1"/>
    <property type="molecule type" value="Genomic_DNA"/>
</dbReference>
<gene>
    <name evidence="2" type="ORF">FPRO_07040</name>
</gene>
<evidence type="ECO:0000313" key="3">
    <source>
        <dbReference type="Proteomes" id="UP000183971"/>
    </source>
</evidence>
<sequence>MEEEVGSIHPMRTDEVNNPMSVEMPKIGTAKSSTNSLIQQTTSSSDKDQTKKAKPEMDGLVTPKTLAASEEPHIEGSVTVKQDRFESSTGLFAQPTTSHKYETRKIELEPEWPVTPKNLSPSEIPHTHGPVNAIEEKFDKTPTASKLAALPEEIILNILHQIYEGADQQSRFAFFVLRQVSRQFRRLAKDKMFLSHPFSDRNCCAWCVGYKNDSAVAGLKHSNWVFRKTHCFEHKTRCEDTTGFANLVRKDKICEGCQVEVDKRQRRGVSLTCKFAARDNNDWVYCYICYVEHPSSCFSREELQKESNRACIAKTGYVRLCEHKVLFWYDMKHQAMRPGGFDEIQICRHPSHLENDLRHNEIPTAKLVGSYDGILSLSLSLTVVSAERCRTVVTGQNSSVAADQVLEAIQSVRRHRAQCILPERNTKAPPEMDAFVTPDIHAGEEKMWTPIRKCPKHGELKDRNDWKKRANGLSVFCEPRHYGPNKSITRLCFLYERKIRVRNSYWNGPSHDWYHAISPESYTYSGPSGVPGTGSSPSCRNHYPFTTNTKRHKVNSANSEVM</sequence>